<protein>
    <recommendedName>
        <fullName evidence="7">G-protein coupled receptors family 1 profile domain-containing protein</fullName>
    </recommendedName>
</protein>
<dbReference type="EMBL" id="CAXKWB010037818">
    <property type="protein sequence ID" value="CAL4150699.1"/>
    <property type="molecule type" value="Genomic_DNA"/>
</dbReference>
<dbReference type="Pfam" id="PF00001">
    <property type="entry name" value="7tm_1"/>
    <property type="match status" value="1"/>
</dbReference>
<evidence type="ECO:0000256" key="4">
    <source>
        <dbReference type="ARBA" id="ARBA00022989"/>
    </source>
</evidence>
<dbReference type="InterPro" id="IPR017452">
    <property type="entry name" value="GPCR_Rhodpsn_7TM"/>
</dbReference>
<evidence type="ECO:0000256" key="1">
    <source>
        <dbReference type="ARBA" id="ARBA00004370"/>
    </source>
</evidence>
<feature type="transmembrane region" description="Helical" evidence="6">
    <location>
        <begin position="245"/>
        <end position="267"/>
    </location>
</feature>
<keyword evidence="5 6" id="KW-0472">Membrane</keyword>
<comment type="subcellular location">
    <subcellularLocation>
        <location evidence="1">Membrane</location>
    </subcellularLocation>
</comment>
<dbReference type="Gene3D" id="1.20.1070.10">
    <property type="entry name" value="Rhodopsin 7-helix transmembrane proteins"/>
    <property type="match status" value="1"/>
</dbReference>
<accession>A0AAV2RXF5</accession>
<keyword evidence="3 6" id="KW-0812">Transmembrane</keyword>
<dbReference type="PRINTS" id="PR00237">
    <property type="entry name" value="GPCRRHODOPSN"/>
</dbReference>
<name>A0AAV2RXF5_MEGNR</name>
<feature type="transmembrane region" description="Helical" evidence="6">
    <location>
        <begin position="147"/>
        <end position="166"/>
    </location>
</feature>
<reference evidence="8 9" key="1">
    <citation type="submission" date="2024-05" db="EMBL/GenBank/DDBJ databases">
        <authorList>
            <person name="Wallberg A."/>
        </authorList>
    </citation>
    <scope>NUCLEOTIDE SEQUENCE [LARGE SCALE GENOMIC DNA]</scope>
</reference>
<feature type="transmembrane region" description="Helical" evidence="6">
    <location>
        <begin position="33"/>
        <end position="54"/>
    </location>
</feature>
<comment type="similarity">
    <text evidence="2">Belongs to the G-protein coupled receptor 1 family.</text>
</comment>
<feature type="transmembrane region" description="Helical" evidence="6">
    <location>
        <begin position="282"/>
        <end position="305"/>
    </location>
</feature>
<comment type="caution">
    <text evidence="8">The sequence shown here is derived from an EMBL/GenBank/DDBJ whole genome shotgun (WGS) entry which is preliminary data.</text>
</comment>
<feature type="transmembrane region" description="Helical" evidence="6">
    <location>
        <begin position="199"/>
        <end position="224"/>
    </location>
</feature>
<organism evidence="8 9">
    <name type="scientific">Meganyctiphanes norvegica</name>
    <name type="common">Northern krill</name>
    <name type="synonym">Thysanopoda norvegica</name>
    <dbReference type="NCBI Taxonomy" id="48144"/>
    <lineage>
        <taxon>Eukaryota</taxon>
        <taxon>Metazoa</taxon>
        <taxon>Ecdysozoa</taxon>
        <taxon>Arthropoda</taxon>
        <taxon>Crustacea</taxon>
        <taxon>Multicrustacea</taxon>
        <taxon>Malacostraca</taxon>
        <taxon>Eumalacostraca</taxon>
        <taxon>Eucarida</taxon>
        <taxon>Euphausiacea</taxon>
        <taxon>Euphausiidae</taxon>
        <taxon>Meganyctiphanes</taxon>
    </lineage>
</organism>
<dbReference type="AlphaFoldDB" id="A0AAV2RXF5"/>
<feature type="transmembrane region" description="Helical" evidence="6">
    <location>
        <begin position="99"/>
        <end position="126"/>
    </location>
</feature>
<dbReference type="PANTHER" id="PTHR47760:SF1">
    <property type="entry name" value="G-PROTEIN COUPLED RECEPTORS FAMILY 1 PROFILE DOMAIN-CONTAINING PROTEIN"/>
    <property type="match status" value="1"/>
</dbReference>
<dbReference type="GO" id="GO:0004930">
    <property type="term" value="F:G protein-coupled receptor activity"/>
    <property type="evidence" value="ECO:0007669"/>
    <property type="project" value="InterPro"/>
</dbReference>
<dbReference type="PANTHER" id="PTHR47760">
    <property type="entry name" value="G-PROTEIN COUPLED RECEPTOR B0563.6-LIKE PROTEIN-RELATED"/>
    <property type="match status" value="1"/>
</dbReference>
<keyword evidence="4 6" id="KW-1133">Transmembrane helix</keyword>
<dbReference type="InterPro" id="IPR053093">
    <property type="entry name" value="GPCR-like"/>
</dbReference>
<feature type="transmembrane region" description="Helical" evidence="6">
    <location>
        <begin position="66"/>
        <end position="87"/>
    </location>
</feature>
<dbReference type="SUPFAM" id="SSF81321">
    <property type="entry name" value="Family A G protein-coupled receptor-like"/>
    <property type="match status" value="1"/>
</dbReference>
<evidence type="ECO:0000256" key="3">
    <source>
        <dbReference type="ARBA" id="ARBA00022692"/>
    </source>
</evidence>
<dbReference type="PROSITE" id="PS50262">
    <property type="entry name" value="G_PROTEIN_RECEP_F1_2"/>
    <property type="match status" value="1"/>
</dbReference>
<proteinExistence type="inferred from homology"/>
<feature type="non-terminal residue" evidence="8">
    <location>
        <position position="346"/>
    </location>
</feature>
<evidence type="ECO:0000313" key="8">
    <source>
        <dbReference type="EMBL" id="CAL4150699.1"/>
    </source>
</evidence>
<evidence type="ECO:0000259" key="7">
    <source>
        <dbReference type="PROSITE" id="PS50262"/>
    </source>
</evidence>
<dbReference type="GO" id="GO:0016020">
    <property type="term" value="C:membrane"/>
    <property type="evidence" value="ECO:0007669"/>
    <property type="project" value="UniProtKB-SubCell"/>
</dbReference>
<evidence type="ECO:0000256" key="2">
    <source>
        <dbReference type="ARBA" id="ARBA00010663"/>
    </source>
</evidence>
<dbReference type="InterPro" id="IPR000276">
    <property type="entry name" value="GPCR_Rhodpsn"/>
</dbReference>
<feature type="domain" description="G-protein coupled receptors family 1 profile" evidence="7">
    <location>
        <begin position="45"/>
        <end position="303"/>
    </location>
</feature>
<evidence type="ECO:0000256" key="6">
    <source>
        <dbReference type="SAM" id="Phobius"/>
    </source>
</evidence>
<dbReference type="Proteomes" id="UP001497623">
    <property type="component" value="Unassembled WGS sequence"/>
</dbReference>
<sequence>MSENSTQVSSSNSTSFINVPVDVAYVHYVTYTYVYPPLISLGIMVNVLCLLVIVNPKKGLKKYISMYVQAIAMVDLASSIFSIPAILGQGCLFNSYSFAVYYAYIGWNVVSTLRVISLYLTVWISFDRVLAIWYNAKFYRAQQNKRIIPKLVFAFVFPILYFIPMMCSGNVTAYPEGWYSQPGYSFSLNKTWYKVYKSLLVVLAQAIPGSFLVGLSVAIAVGLLKRKIEFEKTKQNRKFYLSITVLLINISYVVCTLPYSILAIFFINKREGRCYSEAHIEAWLSVGISIFMLWHAFNTSIIFVFNKDYQKELMFRIQSLKCCYSKGKPDNEAEDLDSEHSYIEME</sequence>
<evidence type="ECO:0000313" key="9">
    <source>
        <dbReference type="Proteomes" id="UP001497623"/>
    </source>
</evidence>
<gene>
    <name evidence="8" type="ORF">MNOR_LOCUS30606</name>
</gene>
<keyword evidence="9" id="KW-1185">Reference proteome</keyword>
<evidence type="ECO:0000256" key="5">
    <source>
        <dbReference type="ARBA" id="ARBA00023136"/>
    </source>
</evidence>